<sequence>IADEFICFIHKAMLNNKKLDPHVLECLCNPIEGPPNELDPDTQLSIDLYLSITHASEDTYNLICNAIHLCFPEFNILSYYKVKNLISDITDVVSISHNMCINSCHAFTGLFEDWETCFYCQEPWYDQDHLCCTGEKVPCQQFNTILLGPQLAAICHSSEGAKA</sequence>
<dbReference type="HOGENOM" id="CLU_007337_3_0_1"/>
<evidence type="ECO:0000313" key="1">
    <source>
        <dbReference type="EMBL" id="KIK52261.1"/>
    </source>
</evidence>
<dbReference type="OrthoDB" id="2742740at2759"/>
<evidence type="ECO:0000313" key="2">
    <source>
        <dbReference type="Proteomes" id="UP000053593"/>
    </source>
</evidence>
<keyword evidence="2" id="KW-1185">Reference proteome</keyword>
<protein>
    <submittedName>
        <fullName evidence="1">Uncharacterized protein</fullName>
    </submittedName>
</protein>
<name>A0A0D0BCP2_9AGAR</name>
<accession>A0A0D0BCP2</accession>
<feature type="non-terminal residue" evidence="1">
    <location>
        <position position="1"/>
    </location>
</feature>
<gene>
    <name evidence="1" type="ORF">GYMLUDRAFT_180324</name>
</gene>
<dbReference type="Proteomes" id="UP000053593">
    <property type="component" value="Unassembled WGS sequence"/>
</dbReference>
<proteinExistence type="predicted"/>
<dbReference type="AlphaFoldDB" id="A0A0D0BCP2"/>
<reference evidence="1 2" key="1">
    <citation type="submission" date="2014-04" db="EMBL/GenBank/DDBJ databases">
        <title>Evolutionary Origins and Diversification of the Mycorrhizal Mutualists.</title>
        <authorList>
            <consortium name="DOE Joint Genome Institute"/>
            <consortium name="Mycorrhizal Genomics Consortium"/>
            <person name="Kohler A."/>
            <person name="Kuo A."/>
            <person name="Nagy L.G."/>
            <person name="Floudas D."/>
            <person name="Copeland A."/>
            <person name="Barry K.W."/>
            <person name="Cichocki N."/>
            <person name="Veneault-Fourrey C."/>
            <person name="LaButti K."/>
            <person name="Lindquist E.A."/>
            <person name="Lipzen A."/>
            <person name="Lundell T."/>
            <person name="Morin E."/>
            <person name="Murat C."/>
            <person name="Riley R."/>
            <person name="Ohm R."/>
            <person name="Sun H."/>
            <person name="Tunlid A."/>
            <person name="Henrissat B."/>
            <person name="Grigoriev I.V."/>
            <person name="Hibbett D.S."/>
            <person name="Martin F."/>
        </authorList>
    </citation>
    <scope>NUCLEOTIDE SEQUENCE [LARGE SCALE GENOMIC DNA]</scope>
    <source>
        <strain evidence="1 2">FD-317 M1</strain>
    </source>
</reference>
<organism evidence="1 2">
    <name type="scientific">Collybiopsis luxurians FD-317 M1</name>
    <dbReference type="NCBI Taxonomy" id="944289"/>
    <lineage>
        <taxon>Eukaryota</taxon>
        <taxon>Fungi</taxon>
        <taxon>Dikarya</taxon>
        <taxon>Basidiomycota</taxon>
        <taxon>Agaricomycotina</taxon>
        <taxon>Agaricomycetes</taxon>
        <taxon>Agaricomycetidae</taxon>
        <taxon>Agaricales</taxon>
        <taxon>Marasmiineae</taxon>
        <taxon>Omphalotaceae</taxon>
        <taxon>Collybiopsis</taxon>
        <taxon>Collybiopsis luxurians</taxon>
    </lineage>
</organism>
<dbReference type="EMBL" id="KN834846">
    <property type="protein sequence ID" value="KIK52261.1"/>
    <property type="molecule type" value="Genomic_DNA"/>
</dbReference>